<dbReference type="InterPro" id="IPR019775">
    <property type="entry name" value="WD40_repeat_CS"/>
</dbReference>
<sequence>MNEGSRIFAPYRALGLVSTHIPLVVRYIQRRKENLIVTVVGNSFHTYGAAKLGLLCVGNPHEDSIICMAADAYHIYTSSRDIIYAWRRGTELKHTYGGNNQTKVHLILPFGPHLIAVDKRNYLRVWDIKAESLYMEMEFQRKCFEITAIAHPATYLNKILVGSKQGKMQLWNLKTCKLLYSFSGWDSSVLVLEQAPAPDVIAVGLANGRIILHNLKFDETVVDFKQDWGTVTGISFRTDGFPVMVTGSEIGHIALWDLKERRLVTQLRDAHSGPVSGINCLPNEPLMVTSSPDNSLKMWIFDLPDGGARLLKIRDGHSAPPLIARFHGSLGNSILTAGEDSVMRVFSTVTDILNKSLGQASYNRKASKKKTSVIDTKKMPAITCLASETAQEKAWDNVAAVHRGKTVVTTWSIGSQKMGQHTLVHERFKGRELCGSVATCVDLTICGNFVVIGYDSGHMDKYNIQSGIHRGTFGNPVAHDGGVRDVVTDGLNQYVVSGGQDGELKWWRMKNCHGIKKLKMNESVSKMSLQRDSGLLGIALEDWSIHIVDIDTKSLVRKFYGHRNQVTDISFSSDSKWLISSSLDKTIRTWDIPSGSCVDSFMVPIPTTSLTMSPIGDFVATTHVDHLGVYLWSNQACFHHLSLRPLPENFQAATISLPSTAADVTQLVPKEGDETAEVKPDDDVDSNYDEYKSPQQISEELVTLALLPTSRWLNLLNLDVIKKRNKPVEPPKVPKSAPFFLPTVPGLEFKFAASEQETNEEKSKVKSLFTFEVLTTFGKKLKDGDLEDALKMLLEMGPSGVEVEIRGLDPDAGGSEEVLVKFLEMIKCALDKQHYFEAVQGYLGLFLKLHGDFVMRSKKVHEICDELAVVQGKSWHNICDTMNQTLCLVSYFKNAALINY</sequence>
<dbReference type="PANTHER" id="PTHR22840:SF12">
    <property type="entry name" value="WD REPEAT-CONTAINING PROTEIN 36"/>
    <property type="match status" value="1"/>
</dbReference>
<comment type="caution">
    <text evidence="7">The sequence shown here is derived from an EMBL/GenBank/DDBJ whole genome shotgun (WGS) entry which is preliminary data.</text>
</comment>
<dbReference type="InterPro" id="IPR007319">
    <property type="entry name" value="WDR36/Utp21_C"/>
</dbReference>
<evidence type="ECO:0000256" key="2">
    <source>
        <dbReference type="ARBA" id="ARBA00022737"/>
    </source>
</evidence>
<organism evidence="7 8">
    <name type="scientific">Cherax quadricarinatus</name>
    <name type="common">Australian red claw crayfish</name>
    <dbReference type="NCBI Taxonomy" id="27406"/>
    <lineage>
        <taxon>Eukaryota</taxon>
        <taxon>Metazoa</taxon>
        <taxon>Ecdysozoa</taxon>
        <taxon>Arthropoda</taxon>
        <taxon>Crustacea</taxon>
        <taxon>Multicrustacea</taxon>
        <taxon>Malacostraca</taxon>
        <taxon>Eumalacostraca</taxon>
        <taxon>Eucarida</taxon>
        <taxon>Decapoda</taxon>
        <taxon>Pleocyemata</taxon>
        <taxon>Astacidea</taxon>
        <taxon>Parastacoidea</taxon>
        <taxon>Parastacidae</taxon>
        <taxon>Cherax</taxon>
    </lineage>
</organism>
<dbReference type="InterPro" id="IPR011047">
    <property type="entry name" value="Quinoprotein_ADH-like_sf"/>
</dbReference>
<evidence type="ECO:0000313" key="8">
    <source>
        <dbReference type="Proteomes" id="UP001445076"/>
    </source>
</evidence>
<dbReference type="SUPFAM" id="SSF50998">
    <property type="entry name" value="Quinoprotein alcohol dehydrogenase-like"/>
    <property type="match status" value="1"/>
</dbReference>
<feature type="domain" description="WDR36/Utp21 C-terminal" evidence="5">
    <location>
        <begin position="695"/>
        <end position="893"/>
    </location>
</feature>
<keyword evidence="8" id="KW-1185">Reference proteome</keyword>
<reference evidence="7 8" key="1">
    <citation type="journal article" date="2024" name="BMC Genomics">
        <title>Genome assembly of redclaw crayfish (Cherax quadricarinatus) provides insights into its immune adaptation and hypoxia tolerance.</title>
        <authorList>
            <person name="Liu Z."/>
            <person name="Zheng J."/>
            <person name="Li H."/>
            <person name="Fang K."/>
            <person name="Wang S."/>
            <person name="He J."/>
            <person name="Zhou D."/>
            <person name="Weng S."/>
            <person name="Chi M."/>
            <person name="Gu Z."/>
            <person name="He J."/>
            <person name="Li F."/>
            <person name="Wang M."/>
        </authorList>
    </citation>
    <scope>NUCLEOTIDE SEQUENCE [LARGE SCALE GENOMIC DNA]</scope>
    <source>
        <strain evidence="7">ZL_2023a</strain>
    </source>
</reference>
<dbReference type="GO" id="GO:0032040">
    <property type="term" value="C:small-subunit processome"/>
    <property type="evidence" value="ECO:0007669"/>
    <property type="project" value="InterPro"/>
</dbReference>
<feature type="repeat" description="WD" evidence="3">
    <location>
        <begin position="268"/>
        <end position="299"/>
    </location>
</feature>
<dbReference type="PROSITE" id="PS50294">
    <property type="entry name" value="WD_REPEATS_REGION"/>
    <property type="match status" value="2"/>
</dbReference>
<gene>
    <name evidence="7" type="ORF">OTU49_004420</name>
</gene>
<dbReference type="Gene3D" id="2.130.10.10">
    <property type="entry name" value="YVTN repeat-like/Quinoprotein amine dehydrogenase"/>
    <property type="match status" value="2"/>
</dbReference>
<dbReference type="PROSITE" id="PS50082">
    <property type="entry name" value="WD_REPEATS_2"/>
    <property type="match status" value="3"/>
</dbReference>
<dbReference type="Pfam" id="PF25171">
    <property type="entry name" value="Beta-prop_WDR36-Utp21_1st"/>
    <property type="match status" value="1"/>
</dbReference>
<dbReference type="GO" id="GO:0034388">
    <property type="term" value="C:Pwp2p-containing subcomplex of 90S preribosome"/>
    <property type="evidence" value="ECO:0007669"/>
    <property type="project" value="TreeGrafter"/>
</dbReference>
<evidence type="ECO:0000259" key="6">
    <source>
        <dbReference type="Pfam" id="PF25171"/>
    </source>
</evidence>
<dbReference type="Pfam" id="PF04192">
    <property type="entry name" value="Utp21"/>
    <property type="match status" value="1"/>
</dbReference>
<feature type="compositionally biased region" description="Basic and acidic residues" evidence="4">
    <location>
        <begin position="672"/>
        <end position="681"/>
    </location>
</feature>
<evidence type="ECO:0000256" key="4">
    <source>
        <dbReference type="SAM" id="MobiDB-lite"/>
    </source>
</evidence>
<name>A0AAW0XDB6_CHEQU</name>
<dbReference type="InterPro" id="IPR015943">
    <property type="entry name" value="WD40/YVTN_repeat-like_dom_sf"/>
</dbReference>
<protein>
    <recommendedName>
        <fullName evidence="9">WD repeat-containing protein 36</fullName>
    </recommendedName>
</protein>
<dbReference type="FunFam" id="2.130.10.10:FF:000109">
    <property type="entry name" value="WD repeat domain 36"/>
    <property type="match status" value="1"/>
</dbReference>
<evidence type="ECO:0008006" key="9">
    <source>
        <dbReference type="Google" id="ProtNLM"/>
    </source>
</evidence>
<evidence type="ECO:0000259" key="5">
    <source>
        <dbReference type="Pfam" id="PF04192"/>
    </source>
</evidence>
<dbReference type="GO" id="GO:0006364">
    <property type="term" value="P:rRNA processing"/>
    <property type="evidence" value="ECO:0007669"/>
    <property type="project" value="InterPro"/>
</dbReference>
<dbReference type="InterPro" id="IPR001680">
    <property type="entry name" value="WD40_rpt"/>
</dbReference>
<dbReference type="PROSITE" id="PS00678">
    <property type="entry name" value="WD_REPEATS_1"/>
    <property type="match status" value="1"/>
</dbReference>
<dbReference type="EMBL" id="JARKIK010000042">
    <property type="protein sequence ID" value="KAK8737271.1"/>
    <property type="molecule type" value="Genomic_DNA"/>
</dbReference>
<evidence type="ECO:0000256" key="1">
    <source>
        <dbReference type="ARBA" id="ARBA00022574"/>
    </source>
</evidence>
<proteinExistence type="predicted"/>
<dbReference type="Pfam" id="PF25168">
    <property type="entry name" value="Beta-prop_WDR36-Utp21_2nd"/>
    <property type="match status" value="1"/>
</dbReference>
<dbReference type="InterPro" id="IPR059157">
    <property type="entry name" value="WDR36-Utp21_N"/>
</dbReference>
<feature type="domain" description="WDR36/Utp21 N-terminal" evidence="6">
    <location>
        <begin position="36"/>
        <end position="302"/>
    </location>
</feature>
<dbReference type="Proteomes" id="UP001445076">
    <property type="component" value="Unassembled WGS sequence"/>
</dbReference>
<dbReference type="AlphaFoldDB" id="A0AAW0XDB6"/>
<dbReference type="PANTHER" id="PTHR22840">
    <property type="entry name" value="WD REPEAT-CONTAINING PROTEIN 36"/>
    <property type="match status" value="1"/>
</dbReference>
<evidence type="ECO:0000313" key="7">
    <source>
        <dbReference type="EMBL" id="KAK8737271.1"/>
    </source>
</evidence>
<feature type="repeat" description="WD" evidence="3">
    <location>
        <begin position="559"/>
        <end position="600"/>
    </location>
</feature>
<feature type="repeat" description="WD" evidence="3">
    <location>
        <begin position="476"/>
        <end position="511"/>
    </location>
</feature>
<evidence type="ECO:0000256" key="3">
    <source>
        <dbReference type="PROSITE-ProRule" id="PRU00221"/>
    </source>
</evidence>
<dbReference type="SMART" id="SM00320">
    <property type="entry name" value="WD40"/>
    <property type="match status" value="11"/>
</dbReference>
<feature type="region of interest" description="Disordered" evidence="4">
    <location>
        <begin position="672"/>
        <end position="691"/>
    </location>
</feature>
<keyword evidence="2" id="KW-0677">Repeat</keyword>
<accession>A0AAW0XDB6</accession>
<keyword evidence="1 3" id="KW-0853">WD repeat</keyword>